<proteinExistence type="predicted"/>
<sequence length="53" mass="6009">MAATVKAPIWDARQDLQFEVKSLLLILFYYSAANLSRAISKEFSVCSCALRRL</sequence>
<reference evidence="2" key="1">
    <citation type="submission" date="2016-06" db="EMBL/GenBank/DDBJ databases">
        <title>Parallel loss of symbiosis genes in relatives of nitrogen-fixing non-legume Parasponia.</title>
        <authorList>
            <person name="Van Velzen R."/>
            <person name="Holmer R."/>
            <person name="Bu F."/>
            <person name="Rutten L."/>
            <person name="Van Zeijl A."/>
            <person name="Liu W."/>
            <person name="Santuari L."/>
            <person name="Cao Q."/>
            <person name="Sharma T."/>
            <person name="Shen D."/>
            <person name="Roswanjaya Y."/>
            <person name="Wardhani T."/>
            <person name="Kalhor M.S."/>
            <person name="Jansen J."/>
            <person name="Van den Hoogen J."/>
            <person name="Gungor B."/>
            <person name="Hartog M."/>
            <person name="Hontelez J."/>
            <person name="Verver J."/>
            <person name="Yang W.-C."/>
            <person name="Schijlen E."/>
            <person name="Repin R."/>
            <person name="Schilthuizen M."/>
            <person name="Schranz E."/>
            <person name="Heidstra R."/>
            <person name="Miyata K."/>
            <person name="Fedorova E."/>
            <person name="Kohlen W."/>
            <person name="Bisseling T."/>
            <person name="Smit S."/>
            <person name="Geurts R."/>
        </authorList>
    </citation>
    <scope>NUCLEOTIDE SEQUENCE [LARGE SCALE GENOMIC DNA]</scope>
    <source>
        <strain evidence="2">cv. WU1-14</strain>
    </source>
</reference>
<dbReference type="EMBL" id="JXTB01000025">
    <property type="protein sequence ID" value="PON75053.1"/>
    <property type="molecule type" value="Genomic_DNA"/>
</dbReference>
<dbReference type="AlphaFoldDB" id="A0A2P5DP35"/>
<dbReference type="OrthoDB" id="10279408at2759"/>
<name>A0A2P5DP35_PARAD</name>
<evidence type="ECO:0000313" key="2">
    <source>
        <dbReference type="Proteomes" id="UP000237105"/>
    </source>
</evidence>
<organism evidence="1 2">
    <name type="scientific">Parasponia andersonii</name>
    <name type="common">Sponia andersonii</name>
    <dbReference type="NCBI Taxonomy" id="3476"/>
    <lineage>
        <taxon>Eukaryota</taxon>
        <taxon>Viridiplantae</taxon>
        <taxon>Streptophyta</taxon>
        <taxon>Embryophyta</taxon>
        <taxon>Tracheophyta</taxon>
        <taxon>Spermatophyta</taxon>
        <taxon>Magnoliopsida</taxon>
        <taxon>eudicotyledons</taxon>
        <taxon>Gunneridae</taxon>
        <taxon>Pentapetalae</taxon>
        <taxon>rosids</taxon>
        <taxon>fabids</taxon>
        <taxon>Rosales</taxon>
        <taxon>Cannabaceae</taxon>
        <taxon>Parasponia</taxon>
    </lineage>
</organism>
<protein>
    <submittedName>
        <fullName evidence="1">Uncharacterized protein</fullName>
    </submittedName>
</protein>
<comment type="caution">
    <text evidence="1">The sequence shown here is derived from an EMBL/GenBank/DDBJ whole genome shotgun (WGS) entry which is preliminary data.</text>
</comment>
<dbReference type="Proteomes" id="UP000237105">
    <property type="component" value="Unassembled WGS sequence"/>
</dbReference>
<keyword evidence="2" id="KW-1185">Reference proteome</keyword>
<gene>
    <name evidence="1" type="ORF">PanWU01x14_044050</name>
</gene>
<accession>A0A2P5DP35</accession>
<evidence type="ECO:0000313" key="1">
    <source>
        <dbReference type="EMBL" id="PON75053.1"/>
    </source>
</evidence>